<name>A0ABM8HTW8_9BACT</name>
<keyword evidence="11" id="KW-1185">Reference proteome</keyword>
<keyword evidence="8" id="KW-0963">Cytoplasm</keyword>
<evidence type="ECO:0000256" key="4">
    <source>
        <dbReference type="ARBA" id="ARBA00022777"/>
    </source>
</evidence>
<keyword evidence="5 8" id="KW-0067">ATP-binding</keyword>
<dbReference type="RefSeq" id="WP_221248844.1">
    <property type="nucleotide sequence ID" value="NZ_AP024355.1"/>
</dbReference>
<reference evidence="10 11" key="1">
    <citation type="journal article" date="2016" name="C (Basel)">
        <title>Selective Growth of and Electricity Production by Marine Exoelectrogenic Bacteria in Self-Aggregated Hydrogel of Microbially Reduced Graphene Oxide.</title>
        <authorList>
            <person name="Yoshida N."/>
            <person name="Goto Y."/>
            <person name="Miyata Y."/>
        </authorList>
    </citation>
    <scope>NUCLEOTIDE SEQUENCE [LARGE SCALE GENOMIC DNA]</scope>
    <source>
        <strain evidence="10 11">NIT-T3</strain>
    </source>
</reference>
<dbReference type="Pfam" id="PF02224">
    <property type="entry name" value="Cytidylate_kin"/>
    <property type="match status" value="1"/>
</dbReference>
<evidence type="ECO:0000313" key="10">
    <source>
        <dbReference type="EMBL" id="BCR05422.1"/>
    </source>
</evidence>
<organism evidence="10 11">
    <name type="scientific">Desulfuromonas versatilis</name>
    <dbReference type="NCBI Taxonomy" id="2802975"/>
    <lineage>
        <taxon>Bacteria</taxon>
        <taxon>Pseudomonadati</taxon>
        <taxon>Thermodesulfobacteriota</taxon>
        <taxon>Desulfuromonadia</taxon>
        <taxon>Desulfuromonadales</taxon>
        <taxon>Desulfuromonadaceae</taxon>
        <taxon>Desulfuromonas</taxon>
    </lineage>
</organism>
<dbReference type="HAMAP" id="MF_00238">
    <property type="entry name" value="Cytidyl_kinase_type1"/>
    <property type="match status" value="1"/>
</dbReference>
<protein>
    <recommendedName>
        <fullName evidence="8">Cytidylate kinase</fullName>
        <shortName evidence="8">CK</shortName>
        <ecNumber evidence="8">2.7.4.25</ecNumber>
    </recommendedName>
    <alternativeName>
        <fullName evidence="8">Cytidine monophosphate kinase</fullName>
        <shortName evidence="8">CMP kinase</shortName>
    </alternativeName>
</protein>
<keyword evidence="2 8" id="KW-0808">Transferase</keyword>
<comment type="similarity">
    <text evidence="1 8">Belongs to the cytidylate kinase family. Type 1 subfamily.</text>
</comment>
<comment type="subcellular location">
    <subcellularLocation>
        <location evidence="8">Cytoplasm</location>
    </subcellularLocation>
</comment>
<gene>
    <name evidence="8 10" type="primary">cmk</name>
    <name evidence="10" type="ORF">DESUT3_24910</name>
</gene>
<evidence type="ECO:0000256" key="5">
    <source>
        <dbReference type="ARBA" id="ARBA00022840"/>
    </source>
</evidence>
<evidence type="ECO:0000256" key="1">
    <source>
        <dbReference type="ARBA" id="ARBA00009427"/>
    </source>
</evidence>
<dbReference type="PANTHER" id="PTHR21299:SF2">
    <property type="entry name" value="CYTIDYLATE KINASE"/>
    <property type="match status" value="1"/>
</dbReference>
<dbReference type="NCBIfam" id="TIGR00017">
    <property type="entry name" value="cmk"/>
    <property type="match status" value="1"/>
</dbReference>
<evidence type="ECO:0000259" key="9">
    <source>
        <dbReference type="Pfam" id="PF02224"/>
    </source>
</evidence>
<keyword evidence="4 8" id="KW-0418">Kinase</keyword>
<evidence type="ECO:0000313" key="11">
    <source>
        <dbReference type="Proteomes" id="UP001319827"/>
    </source>
</evidence>
<dbReference type="InterPro" id="IPR003136">
    <property type="entry name" value="Cytidylate_kin"/>
</dbReference>
<dbReference type="Proteomes" id="UP001319827">
    <property type="component" value="Chromosome"/>
</dbReference>
<comment type="catalytic activity">
    <reaction evidence="6 8">
        <text>dCMP + ATP = dCDP + ADP</text>
        <dbReference type="Rhea" id="RHEA:25094"/>
        <dbReference type="ChEBI" id="CHEBI:30616"/>
        <dbReference type="ChEBI" id="CHEBI:57566"/>
        <dbReference type="ChEBI" id="CHEBI:58593"/>
        <dbReference type="ChEBI" id="CHEBI:456216"/>
        <dbReference type="EC" id="2.7.4.25"/>
    </reaction>
</comment>
<reference evidence="10 11" key="2">
    <citation type="journal article" date="2021" name="Int. J. Syst. Evol. Microbiol.">
        <title>Isolation and Polyphasic Characterization of Desulfuromonas versatilis sp. Nov., an Electrogenic Bacteria Capable of Versatile Metabolism Isolated from a Graphene Oxide-Reducing Enrichment Culture.</title>
        <authorList>
            <person name="Xie L."/>
            <person name="Yoshida N."/>
            <person name="Ishii S."/>
            <person name="Meng L."/>
        </authorList>
    </citation>
    <scope>NUCLEOTIDE SEQUENCE [LARGE SCALE GENOMIC DNA]</scope>
    <source>
        <strain evidence="10 11">NIT-T3</strain>
    </source>
</reference>
<dbReference type="EMBL" id="AP024355">
    <property type="protein sequence ID" value="BCR05422.1"/>
    <property type="molecule type" value="Genomic_DNA"/>
</dbReference>
<dbReference type="EC" id="2.7.4.25" evidence="8"/>
<feature type="domain" description="Cytidylate kinase" evidence="9">
    <location>
        <begin position="7"/>
        <end position="220"/>
    </location>
</feature>
<comment type="catalytic activity">
    <reaction evidence="7 8">
        <text>CMP + ATP = CDP + ADP</text>
        <dbReference type="Rhea" id="RHEA:11600"/>
        <dbReference type="ChEBI" id="CHEBI:30616"/>
        <dbReference type="ChEBI" id="CHEBI:58069"/>
        <dbReference type="ChEBI" id="CHEBI:60377"/>
        <dbReference type="ChEBI" id="CHEBI:456216"/>
        <dbReference type="EC" id="2.7.4.25"/>
    </reaction>
</comment>
<evidence type="ECO:0000256" key="6">
    <source>
        <dbReference type="ARBA" id="ARBA00047615"/>
    </source>
</evidence>
<dbReference type="SUPFAM" id="SSF52540">
    <property type="entry name" value="P-loop containing nucleoside triphosphate hydrolases"/>
    <property type="match status" value="1"/>
</dbReference>
<evidence type="ECO:0000256" key="3">
    <source>
        <dbReference type="ARBA" id="ARBA00022741"/>
    </source>
</evidence>
<dbReference type="InterPro" id="IPR011994">
    <property type="entry name" value="Cytidylate_kinase_dom"/>
</dbReference>
<dbReference type="GO" id="GO:0016301">
    <property type="term" value="F:kinase activity"/>
    <property type="evidence" value="ECO:0007669"/>
    <property type="project" value="UniProtKB-KW"/>
</dbReference>
<sequence length="232" mass="25044">MQREFIIAIDGPSGAGKSTLSRLLARSLRYTNIDTGAMYRAVALAARRAGIDPADEVALEELCGRLRIEFLRGDGAERVLLNGEDVSEAIRTPEVSLLTSRVSACSAVRQAMVRLQRGMGEQGGVVLEGRDIGTVVFPGAEVKFFLLATAAERGRRRYQELIAKGLEVDLGQTIAEVEARDAADSARTHAPLLQAADAVAIDSTSMGIEAVLELMLQEVRRRRELAGLPADR</sequence>
<dbReference type="CDD" id="cd02020">
    <property type="entry name" value="CMPK"/>
    <property type="match status" value="1"/>
</dbReference>
<evidence type="ECO:0000256" key="8">
    <source>
        <dbReference type="HAMAP-Rule" id="MF_00238"/>
    </source>
</evidence>
<dbReference type="PANTHER" id="PTHR21299">
    <property type="entry name" value="CYTIDYLATE KINASE/PANTOATE-BETA-ALANINE LIGASE"/>
    <property type="match status" value="1"/>
</dbReference>
<keyword evidence="3 8" id="KW-0547">Nucleotide-binding</keyword>
<evidence type="ECO:0000256" key="2">
    <source>
        <dbReference type="ARBA" id="ARBA00022679"/>
    </source>
</evidence>
<dbReference type="Gene3D" id="3.40.50.300">
    <property type="entry name" value="P-loop containing nucleotide triphosphate hydrolases"/>
    <property type="match status" value="1"/>
</dbReference>
<feature type="binding site" evidence="8">
    <location>
        <begin position="11"/>
        <end position="19"/>
    </location>
    <ligand>
        <name>ATP</name>
        <dbReference type="ChEBI" id="CHEBI:30616"/>
    </ligand>
</feature>
<proteinExistence type="inferred from homology"/>
<dbReference type="InterPro" id="IPR027417">
    <property type="entry name" value="P-loop_NTPase"/>
</dbReference>
<evidence type="ECO:0000256" key="7">
    <source>
        <dbReference type="ARBA" id="ARBA00048478"/>
    </source>
</evidence>
<accession>A0ABM8HTW8</accession>